<dbReference type="AlphaFoldDB" id="A0A919IWY8"/>
<evidence type="ECO:0000313" key="2">
    <source>
        <dbReference type="Proteomes" id="UP000619479"/>
    </source>
</evidence>
<comment type="caution">
    <text evidence="1">The sequence shown here is derived from an EMBL/GenBank/DDBJ whole genome shotgun (WGS) entry which is preliminary data.</text>
</comment>
<keyword evidence="2" id="KW-1185">Reference proteome</keyword>
<evidence type="ECO:0000313" key="1">
    <source>
        <dbReference type="EMBL" id="GID71338.1"/>
    </source>
</evidence>
<name>A0A919IWY8_9ACTN</name>
<accession>A0A919IWY8</accession>
<gene>
    <name evidence="1" type="ORF">Acy02nite_92190</name>
</gene>
<sequence length="203" mass="21619">MDPASGRKVLDRLAASGSRPSLRLRAATVLLGVLGSADALARLALDESAPEKQRATAIDLLVHHDDEALRTYLASLATTSITPARVQAAAAVLLPAVEAKTVLIAITTRSTSPEVRVAALVKLDSIDSPAASRLFGTLLRDDRIWRLRRWLLAAGNSEILTGADAKTLAARLGDPEYGILRWVRNVVALAIQRPESVLGPPKV</sequence>
<dbReference type="Proteomes" id="UP000619479">
    <property type="component" value="Unassembled WGS sequence"/>
</dbReference>
<reference evidence="1" key="1">
    <citation type="submission" date="2021-01" db="EMBL/GenBank/DDBJ databases">
        <title>Whole genome shotgun sequence of Actinoplanes cyaneus NBRC 14990.</title>
        <authorList>
            <person name="Komaki H."/>
            <person name="Tamura T."/>
        </authorList>
    </citation>
    <scope>NUCLEOTIDE SEQUENCE</scope>
    <source>
        <strain evidence="1">NBRC 14990</strain>
    </source>
</reference>
<proteinExistence type="predicted"/>
<protein>
    <recommendedName>
        <fullName evidence="3">HEAT repeat domain-containing protein</fullName>
    </recommendedName>
</protein>
<organism evidence="1 2">
    <name type="scientific">Actinoplanes cyaneus</name>
    <dbReference type="NCBI Taxonomy" id="52696"/>
    <lineage>
        <taxon>Bacteria</taxon>
        <taxon>Bacillati</taxon>
        <taxon>Actinomycetota</taxon>
        <taxon>Actinomycetes</taxon>
        <taxon>Micromonosporales</taxon>
        <taxon>Micromonosporaceae</taxon>
        <taxon>Actinoplanes</taxon>
    </lineage>
</organism>
<dbReference type="EMBL" id="BOMH01000145">
    <property type="protein sequence ID" value="GID71338.1"/>
    <property type="molecule type" value="Genomic_DNA"/>
</dbReference>
<evidence type="ECO:0008006" key="3">
    <source>
        <dbReference type="Google" id="ProtNLM"/>
    </source>
</evidence>